<dbReference type="OrthoDB" id="369729at2"/>
<dbReference type="PANTHER" id="PTHR38731">
    <property type="entry name" value="LIPL45-RELATED LIPOPROTEIN-RELATED"/>
    <property type="match status" value="1"/>
</dbReference>
<evidence type="ECO:0000313" key="5">
    <source>
        <dbReference type="Proteomes" id="UP000255108"/>
    </source>
</evidence>
<keyword evidence="6" id="KW-1185">Reference proteome</keyword>
<evidence type="ECO:0000313" key="3">
    <source>
        <dbReference type="EMBL" id="STR45498.1"/>
    </source>
</evidence>
<organism evidence="3 5">
    <name type="scientific">Iodobacter fluviatilis</name>
    <dbReference type="NCBI Taxonomy" id="537"/>
    <lineage>
        <taxon>Bacteria</taxon>
        <taxon>Pseudomonadati</taxon>
        <taxon>Pseudomonadota</taxon>
        <taxon>Betaproteobacteria</taxon>
        <taxon>Neisseriales</taxon>
        <taxon>Chitinibacteraceae</taxon>
        <taxon>Iodobacter</taxon>
    </lineage>
</organism>
<dbReference type="Proteomes" id="UP000295794">
    <property type="component" value="Unassembled WGS sequence"/>
</dbReference>
<accession>A0A377SVY1</accession>
<dbReference type="Pfam" id="PF04773">
    <property type="entry name" value="FecR"/>
    <property type="match status" value="1"/>
</dbReference>
<dbReference type="PANTHER" id="PTHR38731:SF3">
    <property type="entry name" value="BLL6125 PROTEIN"/>
    <property type="match status" value="1"/>
</dbReference>
<sequence length="476" mass="51072">MLKRIDQYFFVLAVFLLAPLSVLAQESANMGTVVAIIGQPILHRDGQVSVIAKGDALREGDELHTAEQTSVYLRTFDKGFIAVRPNSVLFIEKYHAGSQGSQFKLQLKSGLMRSVTGQEVQKDKDKYRLNTPVAAIGLRGTDFVVFTDDHATQVAVQKGGVVIEPFSKVCSVEMGGPCQGANSRELFASTAHMLEVIRGQTVPVQKDSSPMLQKELLNELPKDVSKEAAKDAPKVAGLGAEQTQINTADLSNARVVANSNSVIDGSLATKPGVVKPVENLPSPTPAPLPEVPVPPVVVIPAEPLPPAVIEPTIHWGRWQTLASLPATANFSDIYKEGQEVVSAGIYYVMSRDKSDVRYGPELGAVNFQMAKHDGIIVNTLSNAISATTAKESSLQINFAAQSFNTHLLLSAAGRDIPLNVKGAIESNGLFINGAVSEAQLRGIVSGKDAAEAAYVYYLPTSNNEVLSGGTYWLRRK</sequence>
<dbReference type="EMBL" id="SMBT01000004">
    <property type="protein sequence ID" value="TCU87997.1"/>
    <property type="molecule type" value="Genomic_DNA"/>
</dbReference>
<evidence type="ECO:0000313" key="6">
    <source>
        <dbReference type="Proteomes" id="UP000295794"/>
    </source>
</evidence>
<dbReference type="RefSeq" id="WP_115229601.1">
    <property type="nucleotide sequence ID" value="NZ_CAWOLO010000004.1"/>
</dbReference>
<evidence type="ECO:0000313" key="4">
    <source>
        <dbReference type="EMBL" id="TCU87997.1"/>
    </source>
</evidence>
<reference evidence="3 5" key="1">
    <citation type="submission" date="2018-06" db="EMBL/GenBank/DDBJ databases">
        <authorList>
            <consortium name="Pathogen Informatics"/>
            <person name="Doyle S."/>
        </authorList>
    </citation>
    <scope>NUCLEOTIDE SEQUENCE [LARGE SCALE GENOMIC DNA]</scope>
    <source>
        <strain evidence="3 5">NCTC11159</strain>
    </source>
</reference>
<dbReference type="EMBL" id="UGHR01000004">
    <property type="protein sequence ID" value="STR45498.1"/>
    <property type="molecule type" value="Genomic_DNA"/>
</dbReference>
<feature type="chain" id="PRO_5016979254" evidence="1">
    <location>
        <begin position="25"/>
        <end position="476"/>
    </location>
</feature>
<gene>
    <name evidence="4" type="ORF">EV682_104166</name>
    <name evidence="3" type="ORF">NCTC11159_04072</name>
</gene>
<feature type="signal peptide" evidence="1">
    <location>
        <begin position="1"/>
        <end position="24"/>
    </location>
</feature>
<dbReference type="Proteomes" id="UP000255108">
    <property type="component" value="Unassembled WGS sequence"/>
</dbReference>
<feature type="domain" description="FecR protein" evidence="2">
    <location>
        <begin position="61"/>
        <end position="161"/>
    </location>
</feature>
<evidence type="ECO:0000259" key="2">
    <source>
        <dbReference type="Pfam" id="PF04773"/>
    </source>
</evidence>
<reference evidence="4 6" key="2">
    <citation type="submission" date="2019-03" db="EMBL/GenBank/DDBJ databases">
        <title>Genomic Encyclopedia of Type Strains, Phase IV (KMG-IV): sequencing the most valuable type-strain genomes for metagenomic binning, comparative biology and taxonomic classification.</title>
        <authorList>
            <person name="Goeker M."/>
        </authorList>
    </citation>
    <scope>NUCLEOTIDE SEQUENCE [LARGE SCALE GENOMIC DNA]</scope>
    <source>
        <strain evidence="4 6">DSM 3764</strain>
    </source>
</reference>
<name>A0A377SVY1_9NEIS</name>
<keyword evidence="1" id="KW-0732">Signal</keyword>
<dbReference type="InterPro" id="IPR006860">
    <property type="entry name" value="FecR"/>
</dbReference>
<proteinExistence type="predicted"/>
<protein>
    <submittedName>
        <fullName evidence="4">FecR family protein</fullName>
    </submittedName>
    <submittedName>
        <fullName evidence="3">FecR protein</fullName>
    </submittedName>
</protein>
<evidence type="ECO:0000256" key="1">
    <source>
        <dbReference type="SAM" id="SignalP"/>
    </source>
</evidence>
<dbReference type="AlphaFoldDB" id="A0A377SVY1"/>